<dbReference type="PIRSF" id="PIRSF001092">
    <property type="entry name" value="Alpha-L-fucosidase"/>
    <property type="match status" value="1"/>
</dbReference>
<organism evidence="10 12">
    <name type="scientific">Chitinophaga sancti</name>
    <dbReference type="NCBI Taxonomy" id="1004"/>
    <lineage>
        <taxon>Bacteria</taxon>
        <taxon>Pseudomonadati</taxon>
        <taxon>Bacteroidota</taxon>
        <taxon>Chitinophagia</taxon>
        <taxon>Chitinophagales</taxon>
        <taxon>Chitinophagaceae</taxon>
        <taxon>Chitinophaga</taxon>
    </lineage>
</organism>
<dbReference type="InterPro" id="IPR017853">
    <property type="entry name" value="GH"/>
</dbReference>
<keyword evidence="4 8" id="KW-0732">Signal</keyword>
<dbReference type="Pfam" id="PF01120">
    <property type="entry name" value="Alpha_L_fucos"/>
    <property type="match status" value="1"/>
</dbReference>
<dbReference type="Gene3D" id="2.60.40.1180">
    <property type="entry name" value="Golgi alpha-mannosidase II"/>
    <property type="match status" value="1"/>
</dbReference>
<dbReference type="Proteomes" id="UP000183788">
    <property type="component" value="Unassembled WGS sequence"/>
</dbReference>
<dbReference type="Proteomes" id="UP001326715">
    <property type="component" value="Chromosome"/>
</dbReference>
<reference evidence="11 13" key="2">
    <citation type="submission" date="2023-11" db="EMBL/GenBank/DDBJ databases">
        <title>MicrobeMod: A computational toolkit for identifying prokaryotic methylation and restriction-modification with nanopore sequencing.</title>
        <authorList>
            <person name="Crits-Christoph A."/>
            <person name="Kang S.C."/>
            <person name="Lee H."/>
            <person name="Ostrov N."/>
        </authorList>
    </citation>
    <scope>NUCLEOTIDE SEQUENCE [LARGE SCALE GENOMIC DNA]</scope>
    <source>
        <strain evidence="11 13">ATCC 23090</strain>
    </source>
</reference>
<evidence type="ECO:0000259" key="9">
    <source>
        <dbReference type="Pfam" id="PF01120"/>
    </source>
</evidence>
<dbReference type="GO" id="GO:0004560">
    <property type="term" value="F:alpha-L-fucosidase activity"/>
    <property type="evidence" value="ECO:0007669"/>
    <property type="project" value="InterPro"/>
</dbReference>
<feature type="signal peptide" evidence="8">
    <location>
        <begin position="1"/>
        <end position="20"/>
    </location>
</feature>
<dbReference type="AlphaFoldDB" id="A0A1K1PDU5"/>
<reference evidence="10 12" key="1">
    <citation type="submission" date="2016-11" db="EMBL/GenBank/DDBJ databases">
        <authorList>
            <person name="Jaros S."/>
            <person name="Januszkiewicz K."/>
            <person name="Wedrychowicz H."/>
        </authorList>
    </citation>
    <scope>NUCLEOTIDE SEQUENCE [LARGE SCALE GENOMIC DNA]</scope>
    <source>
        <strain evidence="10 12">DSM 784</strain>
    </source>
</reference>
<feature type="domain" description="Glycoside hydrolase family 29 N-terminal" evidence="9">
    <location>
        <begin position="19"/>
        <end position="385"/>
    </location>
</feature>
<dbReference type="Gene3D" id="3.20.20.80">
    <property type="entry name" value="Glycosidases"/>
    <property type="match status" value="1"/>
</dbReference>
<dbReference type="InterPro" id="IPR000933">
    <property type="entry name" value="Glyco_hydro_29"/>
</dbReference>
<dbReference type="GO" id="GO:0016139">
    <property type="term" value="P:glycoside catabolic process"/>
    <property type="evidence" value="ECO:0007669"/>
    <property type="project" value="TreeGrafter"/>
</dbReference>
<dbReference type="STRING" id="1004.SAMN05661012_01883"/>
<evidence type="ECO:0000256" key="2">
    <source>
        <dbReference type="ARBA" id="ARBA00007951"/>
    </source>
</evidence>
<name>A0A1K1PDU5_9BACT</name>
<feature type="chain" id="PRO_5013063411" description="alpha-L-fucosidase" evidence="8">
    <location>
        <begin position="21"/>
        <end position="484"/>
    </location>
</feature>
<dbReference type="PANTHER" id="PTHR10030">
    <property type="entry name" value="ALPHA-L-FUCOSIDASE"/>
    <property type="match status" value="1"/>
</dbReference>
<feature type="site" description="May be important for catalysis" evidence="7">
    <location>
        <position position="318"/>
    </location>
</feature>
<evidence type="ECO:0000313" key="10">
    <source>
        <dbReference type="EMBL" id="SFW45978.1"/>
    </source>
</evidence>
<dbReference type="OrthoDB" id="1095333at2"/>
<keyword evidence="13" id="KW-1185">Reference proteome</keyword>
<dbReference type="InterPro" id="IPR013780">
    <property type="entry name" value="Glyco_hydro_b"/>
</dbReference>
<dbReference type="EC" id="3.2.1.51" evidence="3"/>
<sequence>MRKLCLLLSSALLLMGSAHAQHQIPPYIPPTDKAVQQNLEQWSDWKFGMLIHWGAYSQWGIVESWSICPEDEGWTQRQPYGIPYYDYVKKYEELGKTFNPTKFDPSKWAKAAKDAGMKYVVFTTKHHDGFCMFDTKQTDYKVSNPNFAFGKGARSNIAKEVFEAFRKEGLHAGAYFSKPDWHSQDYWWSYFPPKDRHVNYDVSKYPDRWKAFRQYTYNQIEELMTGYGKLDILWLDGGWVRPRKQVKKSAADITAAETGDKVVKQDEDIDMDGIAAMARTHQPGLIVVDREVHGPNENYRTPEQQIPDKPLDYPWETCMTMANSWSYVPDDHYKSVNVLIHNLVDIVAKGGNYLLNVGPGPDGQLHDEAYTTMTAIGSWMHVNGDAIYATKSVAPYKDGKVCFTLKKDGSVYAIYLLDKDEQVPATIAFKGLTPAKGAKLEMLGAKEQLSWKASGDGTTITIPAAIQKKGFQHAVAIKISAVAS</sequence>
<comment type="similarity">
    <text evidence="2">Belongs to the glycosyl hydrolase 29 family.</text>
</comment>
<keyword evidence="5" id="KW-0378">Hydrolase</keyword>
<dbReference type="RefSeq" id="WP_072359257.1">
    <property type="nucleotide sequence ID" value="NZ_CP139972.1"/>
</dbReference>
<evidence type="ECO:0000313" key="13">
    <source>
        <dbReference type="Proteomes" id="UP001326715"/>
    </source>
</evidence>
<dbReference type="SUPFAM" id="SSF51445">
    <property type="entry name" value="(Trans)glycosidases"/>
    <property type="match status" value="1"/>
</dbReference>
<accession>A0A1K1PDU5</accession>
<evidence type="ECO:0000256" key="4">
    <source>
        <dbReference type="ARBA" id="ARBA00022729"/>
    </source>
</evidence>
<evidence type="ECO:0000256" key="5">
    <source>
        <dbReference type="ARBA" id="ARBA00022801"/>
    </source>
</evidence>
<evidence type="ECO:0000256" key="3">
    <source>
        <dbReference type="ARBA" id="ARBA00012662"/>
    </source>
</evidence>
<keyword evidence="6" id="KW-0326">Glycosidase</keyword>
<dbReference type="SMART" id="SM00812">
    <property type="entry name" value="Alpha_L_fucos"/>
    <property type="match status" value="1"/>
</dbReference>
<dbReference type="InterPro" id="IPR016286">
    <property type="entry name" value="FUC_metazoa-typ"/>
</dbReference>
<evidence type="ECO:0000256" key="8">
    <source>
        <dbReference type="SAM" id="SignalP"/>
    </source>
</evidence>
<evidence type="ECO:0000256" key="6">
    <source>
        <dbReference type="ARBA" id="ARBA00023295"/>
    </source>
</evidence>
<dbReference type="GO" id="GO:0006004">
    <property type="term" value="P:fucose metabolic process"/>
    <property type="evidence" value="ECO:0007669"/>
    <property type="project" value="InterPro"/>
</dbReference>
<evidence type="ECO:0000256" key="1">
    <source>
        <dbReference type="ARBA" id="ARBA00004071"/>
    </source>
</evidence>
<gene>
    <name evidence="10" type="ORF">SAMN05661012_01883</name>
    <name evidence="11" type="ORF">SR876_26910</name>
</gene>
<evidence type="ECO:0000313" key="12">
    <source>
        <dbReference type="Proteomes" id="UP000183788"/>
    </source>
</evidence>
<evidence type="ECO:0000313" key="11">
    <source>
        <dbReference type="EMBL" id="WQG88559.1"/>
    </source>
</evidence>
<dbReference type="EMBL" id="CP140154">
    <property type="protein sequence ID" value="WQG88559.1"/>
    <property type="molecule type" value="Genomic_DNA"/>
</dbReference>
<protein>
    <recommendedName>
        <fullName evidence="3">alpha-L-fucosidase</fullName>
        <ecNumber evidence="3">3.2.1.51</ecNumber>
    </recommendedName>
</protein>
<dbReference type="GO" id="GO:0005764">
    <property type="term" value="C:lysosome"/>
    <property type="evidence" value="ECO:0007669"/>
    <property type="project" value="TreeGrafter"/>
</dbReference>
<comment type="function">
    <text evidence="1">Alpha-L-fucosidase is responsible for hydrolyzing the alpha-1,6-linked fucose joined to the reducing-end N-acetylglucosamine of the carbohydrate moieties of glycoproteins.</text>
</comment>
<evidence type="ECO:0000256" key="7">
    <source>
        <dbReference type="PIRSR" id="PIRSR001092-1"/>
    </source>
</evidence>
<proteinExistence type="inferred from homology"/>
<dbReference type="PANTHER" id="PTHR10030:SF37">
    <property type="entry name" value="ALPHA-L-FUCOSIDASE-RELATED"/>
    <property type="match status" value="1"/>
</dbReference>
<dbReference type="EMBL" id="FPIZ01000005">
    <property type="protein sequence ID" value="SFW45978.1"/>
    <property type="molecule type" value="Genomic_DNA"/>
</dbReference>
<dbReference type="InterPro" id="IPR057739">
    <property type="entry name" value="Glyco_hydro_29_N"/>
</dbReference>